<evidence type="ECO:0000256" key="4">
    <source>
        <dbReference type="ARBA" id="ARBA00023163"/>
    </source>
</evidence>
<dbReference type="RefSeq" id="WP_184388383.1">
    <property type="nucleotide sequence ID" value="NZ_BAAAJD010000023.1"/>
</dbReference>
<dbReference type="SUPFAM" id="SSF46894">
    <property type="entry name" value="C-terminal effector domain of the bipartite response regulators"/>
    <property type="match status" value="1"/>
</dbReference>
<dbReference type="EMBL" id="JACHDB010000001">
    <property type="protein sequence ID" value="MBB5430475.1"/>
    <property type="molecule type" value="Genomic_DNA"/>
</dbReference>
<dbReference type="PANTHER" id="PTHR35807">
    <property type="entry name" value="TRANSCRIPTIONAL REGULATOR REDD-RELATED"/>
    <property type="match status" value="1"/>
</dbReference>
<evidence type="ECO:0000313" key="7">
    <source>
        <dbReference type="EMBL" id="MBB5430475.1"/>
    </source>
</evidence>
<evidence type="ECO:0000256" key="3">
    <source>
        <dbReference type="ARBA" id="ARBA00023125"/>
    </source>
</evidence>
<dbReference type="InterPro" id="IPR016032">
    <property type="entry name" value="Sig_transdc_resp-reg_C-effctor"/>
</dbReference>
<dbReference type="GO" id="GO:0003677">
    <property type="term" value="F:DNA binding"/>
    <property type="evidence" value="ECO:0007669"/>
    <property type="project" value="UniProtKB-UniRule"/>
</dbReference>
<comment type="caution">
    <text evidence="7">The sequence shown here is derived from an EMBL/GenBank/DDBJ whole genome shotgun (WGS) entry which is preliminary data.</text>
</comment>
<dbReference type="InterPro" id="IPR001867">
    <property type="entry name" value="OmpR/PhoB-type_DNA-bd"/>
</dbReference>
<evidence type="ECO:0000256" key="1">
    <source>
        <dbReference type="ARBA" id="ARBA00005820"/>
    </source>
</evidence>
<keyword evidence="8" id="KW-1185">Reference proteome</keyword>
<dbReference type="InterPro" id="IPR005158">
    <property type="entry name" value="BTAD"/>
</dbReference>
<dbReference type="Proteomes" id="UP000572635">
    <property type="component" value="Unassembled WGS sequence"/>
</dbReference>
<dbReference type="SUPFAM" id="SSF48452">
    <property type="entry name" value="TPR-like"/>
    <property type="match status" value="1"/>
</dbReference>
<dbReference type="PANTHER" id="PTHR35807:SF1">
    <property type="entry name" value="TRANSCRIPTIONAL REGULATOR REDD"/>
    <property type="match status" value="1"/>
</dbReference>
<dbReference type="SMART" id="SM00862">
    <property type="entry name" value="Trans_reg_C"/>
    <property type="match status" value="1"/>
</dbReference>
<name>A0A7W8QHQ6_9ACTN</name>
<keyword evidence="3 5" id="KW-0238">DNA-binding</keyword>
<dbReference type="PROSITE" id="PS51755">
    <property type="entry name" value="OMPR_PHOB"/>
    <property type="match status" value="1"/>
</dbReference>
<protein>
    <submittedName>
        <fullName evidence="7">DNA-binding SARP family transcriptional activator</fullName>
    </submittedName>
</protein>
<dbReference type="Pfam" id="PF03704">
    <property type="entry name" value="BTAD"/>
    <property type="match status" value="1"/>
</dbReference>
<dbReference type="InterPro" id="IPR051677">
    <property type="entry name" value="AfsR-DnrI-RedD_regulator"/>
</dbReference>
<keyword evidence="4" id="KW-0804">Transcription</keyword>
<dbReference type="GO" id="GO:0006355">
    <property type="term" value="P:regulation of DNA-templated transcription"/>
    <property type="evidence" value="ECO:0007669"/>
    <property type="project" value="InterPro"/>
</dbReference>
<dbReference type="AlphaFoldDB" id="A0A7W8QHQ6"/>
<dbReference type="Gene3D" id="1.10.10.10">
    <property type="entry name" value="Winged helix-like DNA-binding domain superfamily/Winged helix DNA-binding domain"/>
    <property type="match status" value="1"/>
</dbReference>
<dbReference type="SMART" id="SM01043">
    <property type="entry name" value="BTAD"/>
    <property type="match status" value="1"/>
</dbReference>
<feature type="domain" description="OmpR/PhoB-type" evidence="6">
    <location>
        <begin position="1"/>
        <end position="99"/>
    </location>
</feature>
<comment type="similarity">
    <text evidence="1">Belongs to the AfsR/DnrI/RedD regulatory family.</text>
</comment>
<evidence type="ECO:0000313" key="8">
    <source>
        <dbReference type="Proteomes" id="UP000572635"/>
    </source>
</evidence>
<sequence>MQAKPVFRILGPLEAQADSHPLPLPAGKQRTLLGVLLANPHRALAADELAALIWNGDGPDNPRATLYTHLTRLRQSLRRCGAGAAGIVRGSGGGYSISLVADQLDLLVFRDKAERARRVLDGGDLESGTAGLREALSLWRGPVLPGLGSDRFRSAVAERIEEERIRALDRYNEAALALGRHGDLVAELRSLTREYPYHERFWQHLVLALYRSGRRVEALDAYREVATRLRTDMGMDPSPELEELHMTILRGAPSEAAGRNR</sequence>
<dbReference type="Gene3D" id="1.25.40.10">
    <property type="entry name" value="Tetratricopeptide repeat domain"/>
    <property type="match status" value="1"/>
</dbReference>
<dbReference type="GO" id="GO:0000160">
    <property type="term" value="P:phosphorelay signal transduction system"/>
    <property type="evidence" value="ECO:0007669"/>
    <property type="project" value="InterPro"/>
</dbReference>
<evidence type="ECO:0000259" key="6">
    <source>
        <dbReference type="PROSITE" id="PS51755"/>
    </source>
</evidence>
<feature type="DNA-binding region" description="OmpR/PhoB-type" evidence="5">
    <location>
        <begin position="1"/>
        <end position="99"/>
    </location>
</feature>
<accession>A0A7W8QHQ6</accession>
<dbReference type="Pfam" id="PF00486">
    <property type="entry name" value="Trans_reg_C"/>
    <property type="match status" value="1"/>
</dbReference>
<dbReference type="CDD" id="cd15831">
    <property type="entry name" value="BTAD"/>
    <property type="match status" value="1"/>
</dbReference>
<proteinExistence type="inferred from homology"/>
<dbReference type="FunFam" id="1.25.40.10:FF:000222">
    <property type="entry name" value="SARP family transcriptional regulator"/>
    <property type="match status" value="1"/>
</dbReference>
<keyword evidence="2" id="KW-0805">Transcription regulation</keyword>
<evidence type="ECO:0000256" key="5">
    <source>
        <dbReference type="PROSITE-ProRule" id="PRU01091"/>
    </source>
</evidence>
<evidence type="ECO:0000256" key="2">
    <source>
        <dbReference type="ARBA" id="ARBA00023015"/>
    </source>
</evidence>
<reference evidence="7 8" key="1">
    <citation type="submission" date="2020-08" db="EMBL/GenBank/DDBJ databases">
        <title>Sequencing the genomes of 1000 actinobacteria strains.</title>
        <authorList>
            <person name="Klenk H.-P."/>
        </authorList>
    </citation>
    <scope>NUCLEOTIDE SEQUENCE [LARGE SCALE GENOMIC DNA]</scope>
    <source>
        <strain evidence="7 8">DSM 44551</strain>
    </source>
</reference>
<dbReference type="InterPro" id="IPR011990">
    <property type="entry name" value="TPR-like_helical_dom_sf"/>
</dbReference>
<dbReference type="InterPro" id="IPR036388">
    <property type="entry name" value="WH-like_DNA-bd_sf"/>
</dbReference>
<gene>
    <name evidence="7" type="ORF">HDA36_000559</name>
</gene>
<organism evidence="7 8">
    <name type="scientific">Nocardiopsis composta</name>
    <dbReference type="NCBI Taxonomy" id="157465"/>
    <lineage>
        <taxon>Bacteria</taxon>
        <taxon>Bacillati</taxon>
        <taxon>Actinomycetota</taxon>
        <taxon>Actinomycetes</taxon>
        <taxon>Streptosporangiales</taxon>
        <taxon>Nocardiopsidaceae</taxon>
        <taxon>Nocardiopsis</taxon>
    </lineage>
</organism>